<feature type="compositionally biased region" description="Low complexity" evidence="3">
    <location>
        <begin position="234"/>
        <end position="245"/>
    </location>
</feature>
<evidence type="ECO:0000256" key="1">
    <source>
        <dbReference type="ARBA" id="ARBA00004123"/>
    </source>
</evidence>
<accession>A0A9W7GDB3</accession>
<dbReference type="OrthoDB" id="10260961at2759"/>
<evidence type="ECO:0000259" key="4">
    <source>
        <dbReference type="PROSITE" id="PS51366"/>
    </source>
</evidence>
<evidence type="ECO:0000256" key="3">
    <source>
        <dbReference type="SAM" id="MobiDB-lite"/>
    </source>
</evidence>
<dbReference type="PANTHER" id="PTHR18034">
    <property type="entry name" value="CELL CYCLE CONTROL PROTEIN CWF22-RELATED"/>
    <property type="match status" value="1"/>
</dbReference>
<name>A0A9W7GDB3_9STRA</name>
<protein>
    <recommendedName>
        <fullName evidence="4">MI domain-containing protein</fullName>
    </recommendedName>
</protein>
<comment type="caution">
    <text evidence="5">The sequence shown here is derived from an EMBL/GenBank/DDBJ whole genome shotgun (WGS) entry which is preliminary data.</text>
</comment>
<dbReference type="GO" id="GO:0003723">
    <property type="term" value="F:RNA binding"/>
    <property type="evidence" value="ECO:0007669"/>
    <property type="project" value="TreeGrafter"/>
</dbReference>
<evidence type="ECO:0000313" key="6">
    <source>
        <dbReference type="Proteomes" id="UP001165065"/>
    </source>
</evidence>
<dbReference type="InterPro" id="IPR003891">
    <property type="entry name" value="Initiation_fac_eIF4g_MI"/>
</dbReference>
<gene>
    <name evidence="5" type="ORF">TrCOL_g13743</name>
</gene>
<feature type="compositionally biased region" description="Low complexity" evidence="3">
    <location>
        <begin position="197"/>
        <end position="206"/>
    </location>
</feature>
<keyword evidence="2" id="KW-0539">Nucleus</keyword>
<feature type="compositionally biased region" description="Acidic residues" evidence="3">
    <location>
        <begin position="52"/>
        <end position="88"/>
    </location>
</feature>
<dbReference type="InterPro" id="IPR050781">
    <property type="entry name" value="CWC22_splicing_factor"/>
</dbReference>
<reference evidence="6" key="1">
    <citation type="journal article" date="2023" name="Commun. Biol.">
        <title>Genome analysis of Parmales, the sister group of diatoms, reveals the evolutionary specialization of diatoms from phago-mixotrophs to photoautotrophs.</title>
        <authorList>
            <person name="Ban H."/>
            <person name="Sato S."/>
            <person name="Yoshikawa S."/>
            <person name="Yamada K."/>
            <person name="Nakamura Y."/>
            <person name="Ichinomiya M."/>
            <person name="Sato N."/>
            <person name="Blanc-Mathieu R."/>
            <person name="Endo H."/>
            <person name="Kuwata A."/>
            <person name="Ogata H."/>
        </authorList>
    </citation>
    <scope>NUCLEOTIDE SEQUENCE [LARGE SCALE GENOMIC DNA]</scope>
</reference>
<feature type="domain" description="MI" evidence="4">
    <location>
        <begin position="580"/>
        <end position="699"/>
    </location>
</feature>
<evidence type="ECO:0000313" key="5">
    <source>
        <dbReference type="EMBL" id="GMI41926.1"/>
    </source>
</evidence>
<dbReference type="GO" id="GO:0042274">
    <property type="term" value="P:ribosomal small subunit biogenesis"/>
    <property type="evidence" value="ECO:0007669"/>
    <property type="project" value="TreeGrafter"/>
</dbReference>
<dbReference type="SMART" id="SM00544">
    <property type="entry name" value="MA3"/>
    <property type="match status" value="1"/>
</dbReference>
<dbReference type="AlphaFoldDB" id="A0A9W7GDB3"/>
<dbReference type="PROSITE" id="PS51366">
    <property type="entry name" value="MI"/>
    <property type="match status" value="1"/>
</dbReference>
<sequence>MPKRSISSLDPSALADEELISSLSKKLAKDEKSKKKTKREFDNDMGEGFNDFLDELDDLEDRLGEGDFDNYEGDEGDEGDDYEDEDDDQPHSSSSDDDEDEPEMKSPAHHKPSASSSATFDAGAAEDDLLIKKLAKKLSKGSGKSKLRKEWGEEMGEGFADFMSELDDLGVRLGVEDQEPNSSDPDQDNSDQDSDSDTSGGSNSDSEGPTTLPPPVDATDTYAPTPGEDIYGRPTPSSTSSSKPSAYIPPHLRKKMQASIPLSGSVDSGLKGTLNRLSERNVTPVLRTVRSSQLPSSTVLATFKSALESLNKIARDSNVRQNAGFAYIISFVSLGSPWSTVGVVLAESAYKSILTYVTSGPQDGGEEGPEGVNAAATLAAYFAAGNLSAMFVVGLCEHVAGGGGEGGENRALGVLNFTLDATGEKLARDMGEDERRVRDAVEDRVRSMKVGEGKGSWMKEKALEKLIHLVKSKKKLKRHLEAHGVVTDAEKTGRMVKEVREVVGDRREGKAIKAEDFRDVEAKGRWWKLGGTYNKDGLDGSVATTTSSTMAAADAPSAKVDGESDDRIASLAKKMKMNTAFKKKIFRTLLTSFDHLEFGASINSMNLSHKDAREVVRVVIEVCGRENKFNPFYLSILQSLLQEDKKEHKLTVNLAYKDNMKGLDTVKRARNLGVLAANLVGLQGLDFVYAFADVDFANLSQEEIVFFVYFFGTALEELSTTEVEALAGTIAKKDGGMAADLRKFIKDSMGDWKGNVKESMWREKYKRALKILKR</sequence>
<dbReference type="Pfam" id="PF02847">
    <property type="entry name" value="MA3"/>
    <property type="match status" value="1"/>
</dbReference>
<feature type="compositionally biased region" description="Acidic residues" evidence="3">
    <location>
        <begin position="185"/>
        <end position="196"/>
    </location>
</feature>
<dbReference type="EMBL" id="BRYA01000162">
    <property type="protein sequence ID" value="GMI41926.1"/>
    <property type="molecule type" value="Genomic_DNA"/>
</dbReference>
<comment type="subcellular location">
    <subcellularLocation>
        <location evidence="1">Nucleus</location>
    </subcellularLocation>
</comment>
<dbReference type="GO" id="GO:0005730">
    <property type="term" value="C:nucleolus"/>
    <property type="evidence" value="ECO:0007669"/>
    <property type="project" value="TreeGrafter"/>
</dbReference>
<keyword evidence="6" id="KW-1185">Reference proteome</keyword>
<dbReference type="PANTHER" id="PTHR18034:SF4">
    <property type="entry name" value="NUCLEOLAR MIF4G DOMAIN-CONTAINING PROTEIN 1"/>
    <property type="match status" value="1"/>
</dbReference>
<feature type="region of interest" description="Disordered" evidence="3">
    <location>
        <begin position="25"/>
        <end position="120"/>
    </location>
</feature>
<dbReference type="Proteomes" id="UP001165065">
    <property type="component" value="Unassembled WGS sequence"/>
</dbReference>
<organism evidence="5 6">
    <name type="scientific">Triparma columacea</name>
    <dbReference type="NCBI Taxonomy" id="722753"/>
    <lineage>
        <taxon>Eukaryota</taxon>
        <taxon>Sar</taxon>
        <taxon>Stramenopiles</taxon>
        <taxon>Ochrophyta</taxon>
        <taxon>Bolidophyceae</taxon>
        <taxon>Parmales</taxon>
        <taxon>Triparmaceae</taxon>
        <taxon>Triparma</taxon>
    </lineage>
</organism>
<feature type="region of interest" description="Disordered" evidence="3">
    <location>
        <begin position="169"/>
        <end position="248"/>
    </location>
</feature>
<evidence type="ECO:0000256" key="2">
    <source>
        <dbReference type="ARBA" id="ARBA00023242"/>
    </source>
</evidence>
<proteinExistence type="predicted"/>
<dbReference type="Gene3D" id="1.25.40.180">
    <property type="match status" value="1"/>
</dbReference>